<keyword evidence="3" id="KW-0378">Hydrolase</keyword>
<sequence length="117" mass="13746">MRIVIWNIRRLGSVAKIDTVNRLVRKTRFNVCFLQETKLEMVSVDLVRRIWGDDCFDFKFSTIIERSEDLLTIWDKGRFAVDVEFCGKRFIVVEGKWVNEGNETVLINIYAPNNLSD</sequence>
<comment type="cofactor">
    <cofactor evidence="1">
        <name>Mg(2+)</name>
        <dbReference type="ChEBI" id="CHEBI:18420"/>
    </cofactor>
</comment>
<dbReference type="GO" id="GO:0008311">
    <property type="term" value="F:double-stranded DNA 3'-5' DNA exonuclease activity"/>
    <property type="evidence" value="ECO:0007669"/>
    <property type="project" value="TreeGrafter"/>
</dbReference>
<organism evidence="5 6">
    <name type="scientific">Gossypium darwinii</name>
    <name type="common">Darwin's cotton</name>
    <name type="synonym">Gossypium barbadense var. darwinii</name>
    <dbReference type="NCBI Taxonomy" id="34276"/>
    <lineage>
        <taxon>Eukaryota</taxon>
        <taxon>Viridiplantae</taxon>
        <taxon>Streptophyta</taxon>
        <taxon>Embryophyta</taxon>
        <taxon>Tracheophyta</taxon>
        <taxon>Spermatophyta</taxon>
        <taxon>Magnoliopsida</taxon>
        <taxon>eudicotyledons</taxon>
        <taxon>Gunneridae</taxon>
        <taxon>Pentapetalae</taxon>
        <taxon>rosids</taxon>
        <taxon>malvids</taxon>
        <taxon>Malvales</taxon>
        <taxon>Malvaceae</taxon>
        <taxon>Malvoideae</taxon>
        <taxon>Gossypium</taxon>
    </lineage>
</organism>
<reference evidence="5 6" key="1">
    <citation type="submission" date="2019-06" db="EMBL/GenBank/DDBJ databases">
        <title>WGS assembly of Gossypium darwinii.</title>
        <authorList>
            <person name="Chen Z.J."/>
            <person name="Sreedasyam A."/>
            <person name="Ando A."/>
            <person name="Song Q."/>
            <person name="De L."/>
            <person name="Hulse-Kemp A."/>
            <person name="Ding M."/>
            <person name="Ye W."/>
            <person name="Kirkbride R."/>
            <person name="Jenkins J."/>
            <person name="Plott C."/>
            <person name="Lovell J."/>
            <person name="Lin Y.-M."/>
            <person name="Vaughn R."/>
            <person name="Liu B."/>
            <person name="Li W."/>
            <person name="Simpson S."/>
            <person name="Scheffler B."/>
            <person name="Saski C."/>
            <person name="Grover C."/>
            <person name="Hu G."/>
            <person name="Conover J."/>
            <person name="Carlson J."/>
            <person name="Shu S."/>
            <person name="Boston L."/>
            <person name="Williams M."/>
            <person name="Peterson D."/>
            <person name="Mcgee K."/>
            <person name="Jones D."/>
            <person name="Wendel J."/>
            <person name="Stelly D."/>
            <person name="Grimwood J."/>
            <person name="Schmutz J."/>
        </authorList>
    </citation>
    <scope>NUCLEOTIDE SEQUENCE [LARGE SCALE GENOMIC DNA]</scope>
    <source>
        <strain evidence="5">1808015.09</strain>
    </source>
</reference>
<dbReference type="PANTHER" id="PTHR22748">
    <property type="entry name" value="AP ENDONUCLEASE"/>
    <property type="match status" value="1"/>
</dbReference>
<dbReference type="Gene3D" id="3.60.10.10">
    <property type="entry name" value="Endonuclease/exonuclease/phosphatase"/>
    <property type="match status" value="1"/>
</dbReference>
<keyword evidence="4" id="KW-0460">Magnesium</keyword>
<keyword evidence="6" id="KW-1185">Reference proteome</keyword>
<evidence type="ECO:0008006" key="7">
    <source>
        <dbReference type="Google" id="ProtNLM"/>
    </source>
</evidence>
<dbReference type="GO" id="GO:0006284">
    <property type="term" value="P:base-excision repair"/>
    <property type="evidence" value="ECO:0007669"/>
    <property type="project" value="TreeGrafter"/>
</dbReference>
<proteinExistence type="predicted"/>
<evidence type="ECO:0000256" key="1">
    <source>
        <dbReference type="ARBA" id="ARBA00001946"/>
    </source>
</evidence>
<dbReference type="EMBL" id="CM017697">
    <property type="protein sequence ID" value="TYG97557.1"/>
    <property type="molecule type" value="Genomic_DNA"/>
</dbReference>
<evidence type="ECO:0000256" key="2">
    <source>
        <dbReference type="ARBA" id="ARBA00022723"/>
    </source>
</evidence>
<evidence type="ECO:0000313" key="5">
    <source>
        <dbReference type="EMBL" id="TYG97557.1"/>
    </source>
</evidence>
<gene>
    <name evidence="5" type="ORF">ES288_A10G048300v1</name>
</gene>
<dbReference type="AlphaFoldDB" id="A0A5D2EWF1"/>
<dbReference type="InterPro" id="IPR004808">
    <property type="entry name" value="AP_endonuc_1"/>
</dbReference>
<dbReference type="InterPro" id="IPR036691">
    <property type="entry name" value="Endo/exonu/phosph_ase_sf"/>
</dbReference>
<accession>A0A5D2EWF1</accession>
<dbReference type="SUPFAM" id="SSF56219">
    <property type="entry name" value="DNase I-like"/>
    <property type="match status" value="1"/>
</dbReference>
<dbReference type="PANTHER" id="PTHR22748:SF11">
    <property type="entry name" value="OS07G0184032 PROTEIN"/>
    <property type="match status" value="1"/>
</dbReference>
<dbReference type="GO" id="GO:0046872">
    <property type="term" value="F:metal ion binding"/>
    <property type="evidence" value="ECO:0007669"/>
    <property type="project" value="UniProtKB-KW"/>
</dbReference>
<dbReference type="Proteomes" id="UP000323506">
    <property type="component" value="Chromosome A10"/>
</dbReference>
<keyword evidence="2" id="KW-0479">Metal-binding</keyword>
<protein>
    <recommendedName>
        <fullName evidence="7">Endonuclease/exonuclease/phosphatase domain-containing protein</fullName>
    </recommendedName>
</protein>
<name>A0A5D2EWF1_GOSDA</name>
<dbReference type="GO" id="GO:0008081">
    <property type="term" value="F:phosphoric diester hydrolase activity"/>
    <property type="evidence" value="ECO:0007669"/>
    <property type="project" value="TreeGrafter"/>
</dbReference>
<evidence type="ECO:0000256" key="4">
    <source>
        <dbReference type="ARBA" id="ARBA00022842"/>
    </source>
</evidence>
<evidence type="ECO:0000313" key="6">
    <source>
        <dbReference type="Proteomes" id="UP000323506"/>
    </source>
</evidence>
<evidence type="ECO:0000256" key="3">
    <source>
        <dbReference type="ARBA" id="ARBA00022801"/>
    </source>
</evidence>
<dbReference type="GO" id="GO:0003906">
    <property type="term" value="F:DNA-(apurinic or apyrimidinic site) endonuclease activity"/>
    <property type="evidence" value="ECO:0007669"/>
    <property type="project" value="TreeGrafter"/>
</dbReference>
<dbReference type="GO" id="GO:0005634">
    <property type="term" value="C:nucleus"/>
    <property type="evidence" value="ECO:0007669"/>
    <property type="project" value="TreeGrafter"/>
</dbReference>